<evidence type="ECO:0000256" key="1">
    <source>
        <dbReference type="SAM" id="MobiDB-lite"/>
    </source>
</evidence>
<comment type="caution">
    <text evidence="2">The sequence shown here is derived from an EMBL/GenBank/DDBJ whole genome shotgun (WGS) entry which is preliminary data.</text>
</comment>
<organism evidence="2">
    <name type="scientific">bioreactor metagenome</name>
    <dbReference type="NCBI Taxonomy" id="1076179"/>
    <lineage>
        <taxon>unclassified sequences</taxon>
        <taxon>metagenomes</taxon>
        <taxon>ecological metagenomes</taxon>
    </lineage>
</organism>
<dbReference type="EMBL" id="VSSQ01001832">
    <property type="protein sequence ID" value="MPM11455.1"/>
    <property type="molecule type" value="Genomic_DNA"/>
</dbReference>
<reference evidence="2" key="1">
    <citation type="submission" date="2019-08" db="EMBL/GenBank/DDBJ databases">
        <authorList>
            <person name="Kucharzyk K."/>
            <person name="Murdoch R.W."/>
            <person name="Higgins S."/>
            <person name="Loffler F."/>
        </authorList>
    </citation>
    <scope>NUCLEOTIDE SEQUENCE</scope>
</reference>
<accession>A0A644X5Q9</accession>
<feature type="region of interest" description="Disordered" evidence="1">
    <location>
        <begin position="36"/>
        <end position="68"/>
    </location>
</feature>
<evidence type="ECO:0000313" key="2">
    <source>
        <dbReference type="EMBL" id="MPM11455.1"/>
    </source>
</evidence>
<dbReference type="AlphaFoldDB" id="A0A644X5Q9"/>
<protein>
    <submittedName>
        <fullName evidence="2">Uncharacterized protein</fullName>
    </submittedName>
</protein>
<sequence>MNNARRKILSCCLEMLRKAGTEEEIESAKAIIESILDEENDSRENTPESLQESDQYCKSEEASDDMESAVNALEDAISALEDNEDQSKSSIREAIEYLEGISGVH</sequence>
<gene>
    <name evidence="2" type="ORF">SDC9_57799</name>
</gene>
<proteinExistence type="predicted"/>
<name>A0A644X5Q9_9ZZZZ</name>